<dbReference type="NCBIfam" id="NF004359">
    <property type="entry name" value="PRK05738.1-3"/>
    <property type="match status" value="1"/>
</dbReference>
<dbReference type="HAMAP" id="MF_01369_B">
    <property type="entry name" value="Ribosomal_uL23_B"/>
    <property type="match status" value="1"/>
</dbReference>
<dbReference type="Proteomes" id="UP000051494">
    <property type="component" value="Unassembled WGS sequence"/>
</dbReference>
<dbReference type="GO" id="GO:0019843">
    <property type="term" value="F:rRNA binding"/>
    <property type="evidence" value="ECO:0007669"/>
    <property type="project" value="UniProtKB-UniRule"/>
</dbReference>
<comment type="subunit">
    <text evidence="4">Part of the 50S ribosomal subunit. Contacts protein L29, and trigger factor when it is bound to the ribosome.</text>
</comment>
<keyword evidence="7" id="KW-1185">Reference proteome</keyword>
<dbReference type="PANTHER" id="PTHR11620">
    <property type="entry name" value="60S RIBOSOMAL PROTEIN L23A"/>
    <property type="match status" value="1"/>
</dbReference>
<dbReference type="SUPFAM" id="SSF54189">
    <property type="entry name" value="Ribosomal proteins S24e, L23 and L15e"/>
    <property type="match status" value="1"/>
</dbReference>
<evidence type="ECO:0000313" key="5">
    <source>
        <dbReference type="EMBL" id="KRG19042.1"/>
    </source>
</evidence>
<keyword evidence="2 4" id="KW-0689">Ribosomal protein</keyword>
<dbReference type="OrthoDB" id="9793353at2"/>
<accession>A0A0Q9YND9</accession>
<dbReference type="AlphaFoldDB" id="A0A0Q9YND9"/>
<dbReference type="GO" id="GO:0005840">
    <property type="term" value="C:ribosome"/>
    <property type="evidence" value="ECO:0007669"/>
    <property type="project" value="UniProtKB-KW"/>
</dbReference>
<evidence type="ECO:0000256" key="4">
    <source>
        <dbReference type="HAMAP-Rule" id="MF_01369"/>
    </source>
</evidence>
<reference evidence="6" key="3">
    <citation type="submission" date="2021-06" db="EMBL/GenBank/DDBJ databases">
        <title>Genomic Description and Analysis of Intracellular Bacteria, Candidatus Berkiella cookevillensis and Candidatus Berkiella aquae.</title>
        <authorList>
            <person name="Kidane D.T."/>
            <person name="Mehari Y.T."/>
            <person name="Rice F.C."/>
            <person name="Arivett B.A."/>
            <person name="Farone A.L."/>
            <person name="Berk S.G."/>
            <person name="Farone M.B."/>
        </authorList>
    </citation>
    <scope>NUCLEOTIDE SEQUENCE</scope>
    <source>
        <strain evidence="6">CC99</strain>
    </source>
</reference>
<comment type="similarity">
    <text evidence="1 4">Belongs to the universal ribosomal protein uL23 family.</text>
</comment>
<dbReference type="InterPro" id="IPR013025">
    <property type="entry name" value="Ribosomal_uL23-like"/>
</dbReference>
<dbReference type="GO" id="GO:0003735">
    <property type="term" value="F:structural constituent of ribosome"/>
    <property type="evidence" value="ECO:0007669"/>
    <property type="project" value="InterPro"/>
</dbReference>
<evidence type="ECO:0000256" key="1">
    <source>
        <dbReference type="ARBA" id="ARBA00006700"/>
    </source>
</evidence>
<evidence type="ECO:0000313" key="6">
    <source>
        <dbReference type="EMBL" id="MCS5709392.1"/>
    </source>
</evidence>
<evidence type="ECO:0000256" key="3">
    <source>
        <dbReference type="ARBA" id="ARBA00023274"/>
    </source>
</evidence>
<comment type="caution">
    <text evidence="5">The sequence shown here is derived from an EMBL/GenBank/DDBJ whole genome shotgun (WGS) entry which is preliminary data.</text>
</comment>
<keyword evidence="4" id="KW-0694">RNA-binding</keyword>
<gene>
    <name evidence="4 5" type="primary">rplW</name>
    <name evidence="5" type="ORF">CC99x_01032</name>
    <name evidence="6" type="ORF">CC99x_010795</name>
</gene>
<name>A0A0Q9YND9_9GAMM</name>
<dbReference type="GO" id="GO:0006412">
    <property type="term" value="P:translation"/>
    <property type="evidence" value="ECO:0007669"/>
    <property type="project" value="UniProtKB-UniRule"/>
</dbReference>
<reference evidence="6" key="2">
    <citation type="journal article" date="2016" name="Genome Announc.">
        <title>Draft Genome Sequences of Two Novel Amoeba-Resistant Intranuclear Bacteria, 'Candidatus Berkiella cookevillensis' and 'Candidatus Berkiella aquae'.</title>
        <authorList>
            <person name="Mehari Y.T."/>
            <person name="Arivett B.A."/>
            <person name="Farone A.L."/>
            <person name="Gunderson J.H."/>
            <person name="Farone M.B."/>
        </authorList>
    </citation>
    <scope>NUCLEOTIDE SEQUENCE</scope>
    <source>
        <strain evidence="6">CC99</strain>
    </source>
</reference>
<dbReference type="EMBL" id="LKHV01000004">
    <property type="protein sequence ID" value="KRG19042.1"/>
    <property type="molecule type" value="Genomic_DNA"/>
</dbReference>
<dbReference type="GO" id="GO:1990904">
    <property type="term" value="C:ribonucleoprotein complex"/>
    <property type="evidence" value="ECO:0007669"/>
    <property type="project" value="UniProtKB-KW"/>
</dbReference>
<evidence type="ECO:0000256" key="2">
    <source>
        <dbReference type="ARBA" id="ARBA00022980"/>
    </source>
</evidence>
<evidence type="ECO:0000313" key="7">
    <source>
        <dbReference type="Proteomes" id="UP000051494"/>
    </source>
</evidence>
<sequence>MICSEDNLINVLVAPITSEKTTRSGEAENSVAFWVNPKATKDQIKKAVETFFKGVQVKSVRTLIKRRDFVKFGETRGRRKASKKAYITLKPGHEINFAEMASQ</sequence>
<dbReference type="Gene3D" id="3.30.70.330">
    <property type="match status" value="1"/>
</dbReference>
<comment type="function">
    <text evidence="4">One of the early assembly proteins it binds 23S rRNA. One of the proteins that surrounds the polypeptide exit tunnel on the outside of the ribosome. Forms the main docking site for trigger factor binding to the ribosome.</text>
</comment>
<protein>
    <recommendedName>
        <fullName evidence="4">Large ribosomal subunit protein uL23</fullName>
    </recommendedName>
</protein>
<dbReference type="InterPro" id="IPR012678">
    <property type="entry name" value="Ribosomal_uL23/eL15/eS24_sf"/>
</dbReference>
<keyword evidence="4" id="KW-0699">rRNA-binding</keyword>
<dbReference type="STRING" id="437022.CC99x_01032"/>
<dbReference type="Pfam" id="PF00276">
    <property type="entry name" value="Ribosomal_L23"/>
    <property type="match status" value="1"/>
</dbReference>
<dbReference type="RefSeq" id="WP_057624154.1">
    <property type="nucleotide sequence ID" value="NZ_LKHV02000001.1"/>
</dbReference>
<proteinExistence type="inferred from homology"/>
<keyword evidence="3 4" id="KW-0687">Ribonucleoprotein</keyword>
<reference evidence="5" key="1">
    <citation type="submission" date="2015-09" db="EMBL/GenBank/DDBJ databases">
        <title>Draft Genome Sequences of Two Novel Amoeba-resistant Intranuclear Bacteria, Candidatus Berkiella cookevillensis and Candidatus Berkiella aquae.</title>
        <authorList>
            <person name="Mehari Y.T."/>
            <person name="Arivett B.A."/>
            <person name="Farone A.L."/>
            <person name="Gunderson J.H."/>
            <person name="Farone M.B."/>
        </authorList>
    </citation>
    <scope>NUCLEOTIDE SEQUENCE [LARGE SCALE GENOMIC DNA]</scope>
    <source>
        <strain evidence="5">CC99</strain>
    </source>
</reference>
<dbReference type="InterPro" id="IPR012677">
    <property type="entry name" value="Nucleotide-bd_a/b_plait_sf"/>
</dbReference>
<dbReference type="EMBL" id="LKHV02000001">
    <property type="protein sequence ID" value="MCS5709392.1"/>
    <property type="molecule type" value="Genomic_DNA"/>
</dbReference>
<organism evidence="5">
    <name type="scientific">Candidatus Berkiella cookevillensis</name>
    <dbReference type="NCBI Taxonomy" id="437022"/>
    <lineage>
        <taxon>Bacteria</taxon>
        <taxon>Pseudomonadati</taxon>
        <taxon>Pseudomonadota</taxon>
        <taxon>Gammaproteobacteria</taxon>
        <taxon>Candidatus Berkiellales</taxon>
        <taxon>Candidatus Berkiellaceae</taxon>
        <taxon>Candidatus Berkiella</taxon>
    </lineage>
</organism>